<dbReference type="Proteomes" id="UP001054837">
    <property type="component" value="Unassembled WGS sequence"/>
</dbReference>
<organism evidence="1 2">
    <name type="scientific">Caerostris darwini</name>
    <dbReference type="NCBI Taxonomy" id="1538125"/>
    <lineage>
        <taxon>Eukaryota</taxon>
        <taxon>Metazoa</taxon>
        <taxon>Ecdysozoa</taxon>
        <taxon>Arthropoda</taxon>
        <taxon>Chelicerata</taxon>
        <taxon>Arachnida</taxon>
        <taxon>Araneae</taxon>
        <taxon>Araneomorphae</taxon>
        <taxon>Entelegynae</taxon>
        <taxon>Araneoidea</taxon>
        <taxon>Araneidae</taxon>
        <taxon>Caerostris</taxon>
    </lineage>
</organism>
<evidence type="ECO:0000313" key="1">
    <source>
        <dbReference type="EMBL" id="GIY21900.1"/>
    </source>
</evidence>
<gene>
    <name evidence="1" type="ORF">CDAR_240381</name>
</gene>
<accession>A0AAV4RJM9</accession>
<dbReference type="AlphaFoldDB" id="A0AAV4RJM9"/>
<evidence type="ECO:0000313" key="2">
    <source>
        <dbReference type="Proteomes" id="UP001054837"/>
    </source>
</evidence>
<keyword evidence="2" id="KW-1185">Reference proteome</keyword>
<comment type="caution">
    <text evidence="1">The sequence shown here is derived from an EMBL/GenBank/DDBJ whole genome shotgun (WGS) entry which is preliminary data.</text>
</comment>
<dbReference type="EMBL" id="BPLQ01006356">
    <property type="protein sequence ID" value="GIY21900.1"/>
    <property type="molecule type" value="Genomic_DNA"/>
</dbReference>
<proteinExistence type="predicted"/>
<reference evidence="1 2" key="1">
    <citation type="submission" date="2021-06" db="EMBL/GenBank/DDBJ databases">
        <title>Caerostris darwini draft genome.</title>
        <authorList>
            <person name="Kono N."/>
            <person name="Arakawa K."/>
        </authorList>
    </citation>
    <scope>NUCLEOTIDE SEQUENCE [LARGE SCALE GENOMIC DNA]</scope>
</reference>
<name>A0AAV4RJM9_9ARAC</name>
<protein>
    <submittedName>
        <fullName evidence="1">Uncharacterized protein</fullName>
    </submittedName>
</protein>
<sequence length="105" mass="12353">MRNARYSYMSCELVSQQSQCVVVSASRIRKSRAGYKIQDSRVIQKEILDCSYSPETFFDQVDISKLLISVLEQSYFNYLYWTSCRINLITEKNICKNDETVQQKK</sequence>